<evidence type="ECO:0000256" key="3">
    <source>
        <dbReference type="ARBA" id="ARBA00006592"/>
    </source>
</evidence>
<dbReference type="Pfam" id="PF01929">
    <property type="entry name" value="Ribosomal_L14e"/>
    <property type="match status" value="1"/>
</dbReference>
<comment type="function">
    <text evidence="1">Component of the ribosome, a large ribonucleoprotein complex responsible for the synthesis of proteins in the cell. The small ribosomal subunit (SSU) binds messenger RNAs (mRNAs) and translates the encoded message by selecting cognate aminoacyl-transfer RNA (tRNA) molecules. The large subunit (LSU) contains the ribosomal catalytic site termed the peptidyl transferase center (PTC), which catalyzes the formation of peptide bonds, thereby polymerizing the amino acids delivered by tRNAs into a polypeptide chain. The nascent polypeptides leave the ribosome through a tunnel in the LSU and interact with protein factors that function in enzymatic processing, targeting, and the membrane insertion of nascent chains at the exit of the ribosomal tunnel.</text>
</comment>
<evidence type="ECO:0000313" key="9">
    <source>
        <dbReference type="Proteomes" id="UP000799777"/>
    </source>
</evidence>
<dbReference type="CDD" id="cd23702">
    <property type="entry name" value="eL14"/>
    <property type="match status" value="1"/>
</dbReference>
<accession>A0A9P4HMP7</accession>
<dbReference type="Proteomes" id="UP000799777">
    <property type="component" value="Unassembled WGS sequence"/>
</dbReference>
<evidence type="ECO:0000256" key="2">
    <source>
        <dbReference type="ARBA" id="ARBA00004496"/>
    </source>
</evidence>
<comment type="subcellular location">
    <subcellularLocation>
        <location evidence="2">Cytoplasm</location>
    </subcellularLocation>
</comment>
<protein>
    <recommendedName>
        <fullName evidence="7">Large ribosomal subunit protein eL14 domain-containing protein</fullName>
    </recommendedName>
</protein>
<organism evidence="8 9">
    <name type="scientific">Setomelanomma holmii</name>
    <dbReference type="NCBI Taxonomy" id="210430"/>
    <lineage>
        <taxon>Eukaryota</taxon>
        <taxon>Fungi</taxon>
        <taxon>Dikarya</taxon>
        <taxon>Ascomycota</taxon>
        <taxon>Pezizomycotina</taxon>
        <taxon>Dothideomycetes</taxon>
        <taxon>Pleosporomycetidae</taxon>
        <taxon>Pleosporales</taxon>
        <taxon>Pleosporineae</taxon>
        <taxon>Phaeosphaeriaceae</taxon>
        <taxon>Setomelanomma</taxon>
    </lineage>
</organism>
<feature type="domain" description="Large ribosomal subunit protein eL14" evidence="7">
    <location>
        <begin position="435"/>
        <end position="510"/>
    </location>
</feature>
<dbReference type="GO" id="GO:0042273">
    <property type="term" value="P:ribosomal large subunit biogenesis"/>
    <property type="evidence" value="ECO:0007669"/>
    <property type="project" value="TreeGrafter"/>
</dbReference>
<dbReference type="SUPFAM" id="SSF50104">
    <property type="entry name" value="Translation proteins SH3-like domain"/>
    <property type="match status" value="1"/>
</dbReference>
<evidence type="ECO:0000256" key="6">
    <source>
        <dbReference type="ARBA" id="ARBA00023274"/>
    </source>
</evidence>
<evidence type="ECO:0000259" key="7">
    <source>
        <dbReference type="Pfam" id="PF01929"/>
    </source>
</evidence>
<comment type="caution">
    <text evidence="8">The sequence shown here is derived from an EMBL/GenBank/DDBJ whole genome shotgun (WGS) entry which is preliminary data.</text>
</comment>
<dbReference type="AlphaFoldDB" id="A0A9P4HMP7"/>
<dbReference type="InterPro" id="IPR008991">
    <property type="entry name" value="Translation_prot_SH3-like_sf"/>
</dbReference>
<dbReference type="InterPro" id="IPR014722">
    <property type="entry name" value="Rib_uL2_dom2"/>
</dbReference>
<name>A0A9P4HMP7_9PLEO</name>
<keyword evidence="4" id="KW-0963">Cytoplasm</keyword>
<sequence>MDLTPVRIRGRKRKHPASLLATKLQAEYSSSQAAEAKRQRQIRKQFKKNDTSLAMPNLQGLPQELLEIVFLYSMNPSLPQCSPSLGRRLSSRTVTMEFTMRSFFHTVDHKTNHRDRIKTSDPDLQSQLLTCRFFTWDFFLAYVARAHAVMITLRGKAWEKAGIEVPGVREFDGLWPFQFTKIPYLSFAEGFHVPEKLLHGPWSEDKTSFLYVLVSLNGEIDWEGSLSGETAKVGMREAIREGNERAVAALAVLLGVPKAITTEMLRYAVAECGCDFNILRHLCFNSQILARHTSKDTLDFLDPKLWAWAEAHGEKGEVLKDMLRKADAFDLEFFFEEDADWRKVVSFPYGGSKFDTRTAFDDMIRELLVNLYQNYAHTDEMGDANITTSAWRLVEVGRVVLFNEGQYEGRLAAVVEIIDHKRVLVDGPSEKAPVPRQEVALAKLSLTPIVIPKLPRATGVGHVAKKWEEAKVQQKFDESAWAKKRTAMQKRRGLNDFERFKVMKLRKQARYEVQKTFAKIRASAKA</sequence>
<dbReference type="Gene3D" id="6.10.250.2270">
    <property type="match status" value="1"/>
</dbReference>
<evidence type="ECO:0000256" key="4">
    <source>
        <dbReference type="ARBA" id="ARBA00022490"/>
    </source>
</evidence>
<dbReference type="PANTHER" id="PTHR11127:SF2">
    <property type="entry name" value="LARGE RIBOSOMAL SUBUNIT PROTEIN EL14"/>
    <property type="match status" value="1"/>
</dbReference>
<dbReference type="InterPro" id="IPR002784">
    <property type="entry name" value="Ribosomal_eL14_dom"/>
</dbReference>
<dbReference type="PANTHER" id="PTHR11127">
    <property type="entry name" value="60S RIBOSOMAL PROTEIN L14"/>
    <property type="match status" value="1"/>
</dbReference>
<dbReference type="Gene3D" id="2.30.30.30">
    <property type="match status" value="1"/>
</dbReference>
<keyword evidence="5" id="KW-0689">Ribosomal protein</keyword>
<dbReference type="FunFam" id="2.30.30.30:FF:000030">
    <property type="entry name" value="60S ribosomal protein L14"/>
    <property type="match status" value="1"/>
</dbReference>
<evidence type="ECO:0000313" key="8">
    <source>
        <dbReference type="EMBL" id="KAF2036052.1"/>
    </source>
</evidence>
<dbReference type="GO" id="GO:0006412">
    <property type="term" value="P:translation"/>
    <property type="evidence" value="ECO:0007669"/>
    <property type="project" value="InterPro"/>
</dbReference>
<dbReference type="GO" id="GO:0003735">
    <property type="term" value="F:structural constituent of ribosome"/>
    <property type="evidence" value="ECO:0007669"/>
    <property type="project" value="InterPro"/>
</dbReference>
<proteinExistence type="inferred from homology"/>
<dbReference type="EMBL" id="ML978155">
    <property type="protein sequence ID" value="KAF2036052.1"/>
    <property type="molecule type" value="Genomic_DNA"/>
</dbReference>
<dbReference type="InterPro" id="IPR039660">
    <property type="entry name" value="Ribosomal_eL14"/>
</dbReference>
<evidence type="ECO:0000256" key="1">
    <source>
        <dbReference type="ARBA" id="ARBA00004021"/>
    </source>
</evidence>
<gene>
    <name evidence="8" type="ORF">EK21DRAFT_96045</name>
</gene>
<dbReference type="OrthoDB" id="1875589at2759"/>
<dbReference type="GO" id="GO:0022625">
    <property type="term" value="C:cytosolic large ribosomal subunit"/>
    <property type="evidence" value="ECO:0007669"/>
    <property type="project" value="TreeGrafter"/>
</dbReference>
<comment type="similarity">
    <text evidence="3">Belongs to the eukaryotic ribosomal protein eL14 family.</text>
</comment>
<evidence type="ECO:0000256" key="5">
    <source>
        <dbReference type="ARBA" id="ARBA00022980"/>
    </source>
</evidence>
<reference evidence="8" key="1">
    <citation type="journal article" date="2020" name="Stud. Mycol.">
        <title>101 Dothideomycetes genomes: a test case for predicting lifestyles and emergence of pathogens.</title>
        <authorList>
            <person name="Haridas S."/>
            <person name="Albert R."/>
            <person name="Binder M."/>
            <person name="Bloem J."/>
            <person name="Labutti K."/>
            <person name="Salamov A."/>
            <person name="Andreopoulos B."/>
            <person name="Baker S."/>
            <person name="Barry K."/>
            <person name="Bills G."/>
            <person name="Bluhm B."/>
            <person name="Cannon C."/>
            <person name="Castanera R."/>
            <person name="Culley D."/>
            <person name="Daum C."/>
            <person name="Ezra D."/>
            <person name="Gonzalez J."/>
            <person name="Henrissat B."/>
            <person name="Kuo A."/>
            <person name="Liang C."/>
            <person name="Lipzen A."/>
            <person name="Lutzoni F."/>
            <person name="Magnuson J."/>
            <person name="Mondo S."/>
            <person name="Nolan M."/>
            <person name="Ohm R."/>
            <person name="Pangilinan J."/>
            <person name="Park H.-J."/>
            <person name="Ramirez L."/>
            <person name="Alfaro M."/>
            <person name="Sun H."/>
            <person name="Tritt A."/>
            <person name="Yoshinaga Y."/>
            <person name="Zwiers L.-H."/>
            <person name="Turgeon B."/>
            <person name="Goodwin S."/>
            <person name="Spatafora J."/>
            <person name="Crous P."/>
            <person name="Grigoriev I."/>
        </authorList>
    </citation>
    <scope>NUCLEOTIDE SEQUENCE</scope>
    <source>
        <strain evidence="8">CBS 110217</strain>
    </source>
</reference>
<keyword evidence="9" id="KW-1185">Reference proteome</keyword>
<keyword evidence="6" id="KW-0687">Ribonucleoprotein</keyword>
<dbReference type="GO" id="GO:0003723">
    <property type="term" value="F:RNA binding"/>
    <property type="evidence" value="ECO:0007669"/>
    <property type="project" value="InterPro"/>
</dbReference>